<evidence type="ECO:0000313" key="3">
    <source>
        <dbReference type="Proteomes" id="UP001302573"/>
    </source>
</evidence>
<dbReference type="InterPro" id="IPR010982">
    <property type="entry name" value="Lambda_DNA-bd_dom_sf"/>
</dbReference>
<dbReference type="EMBL" id="JAYFUI010000056">
    <property type="protein sequence ID" value="MEA5670602.1"/>
    <property type="molecule type" value="Genomic_DNA"/>
</dbReference>
<reference evidence="2 3" key="1">
    <citation type="submission" date="2023-12" db="EMBL/GenBank/DDBJ databases">
        <title>Pseudomonas machongensis sp. nov., isolated from wilted pepper plants (Capsicum annuum).</title>
        <authorList>
            <person name="Qiu M."/>
            <person name="Li Y."/>
            <person name="Liu Q."/>
            <person name="Zhang X."/>
            <person name="Huang Y."/>
            <person name="Guo R."/>
            <person name="Hu M."/>
            <person name="Zhou J."/>
            <person name="Zhou X."/>
        </authorList>
    </citation>
    <scope>NUCLEOTIDE SEQUENCE [LARGE SCALE GENOMIC DNA]</scope>
    <source>
        <strain evidence="2 3">MH2</strain>
    </source>
</reference>
<sequence>MSGLIDICAEGEGMYKTLDDVMAGLSPQRRDKVATRAGELLDEEMTLRALRRQLEITQEGLAERLDVRQGNVSKMENRSDMLISTLRTYLQAMGGRLELVAHLPGRPPITIKGLAEDIGH</sequence>
<comment type="caution">
    <text evidence="2">The sequence shown here is derived from an EMBL/GenBank/DDBJ whole genome shotgun (WGS) entry which is preliminary data.</text>
</comment>
<keyword evidence="3" id="KW-1185">Reference proteome</keyword>
<dbReference type="Gene3D" id="1.10.260.40">
    <property type="entry name" value="lambda repressor-like DNA-binding domains"/>
    <property type="match status" value="1"/>
</dbReference>
<dbReference type="SMART" id="SM00530">
    <property type="entry name" value="HTH_XRE"/>
    <property type="match status" value="1"/>
</dbReference>
<dbReference type="Pfam" id="PF01381">
    <property type="entry name" value="HTH_3"/>
    <property type="match status" value="1"/>
</dbReference>
<evidence type="ECO:0000313" key="2">
    <source>
        <dbReference type="EMBL" id="MEA5670602.1"/>
    </source>
</evidence>
<feature type="domain" description="HTH cro/C1-type" evidence="1">
    <location>
        <begin position="47"/>
        <end position="100"/>
    </location>
</feature>
<dbReference type="Proteomes" id="UP001302573">
    <property type="component" value="Unassembled WGS sequence"/>
</dbReference>
<protein>
    <submittedName>
        <fullName evidence="2">XRE family transcriptional regulator</fullName>
    </submittedName>
</protein>
<evidence type="ECO:0000259" key="1">
    <source>
        <dbReference type="PROSITE" id="PS50943"/>
    </source>
</evidence>
<dbReference type="RefSeq" id="WP_323452599.1">
    <property type="nucleotide sequence ID" value="NZ_JAYFUI010000056.1"/>
</dbReference>
<organism evidence="2 3">
    <name type="scientific">Pseudomonas machongensis</name>
    <dbReference type="NCBI Taxonomy" id="3110229"/>
    <lineage>
        <taxon>Bacteria</taxon>
        <taxon>Pseudomonadati</taxon>
        <taxon>Pseudomonadota</taxon>
        <taxon>Gammaproteobacteria</taxon>
        <taxon>Pseudomonadales</taxon>
        <taxon>Pseudomonadaceae</taxon>
        <taxon>Pseudomonas</taxon>
    </lineage>
</organism>
<gene>
    <name evidence="2" type="ORF">VA602_04550</name>
</gene>
<dbReference type="CDD" id="cd00093">
    <property type="entry name" value="HTH_XRE"/>
    <property type="match status" value="1"/>
</dbReference>
<name>A0ABU5VBH4_9PSED</name>
<dbReference type="SUPFAM" id="SSF47413">
    <property type="entry name" value="lambda repressor-like DNA-binding domains"/>
    <property type="match status" value="1"/>
</dbReference>
<dbReference type="PROSITE" id="PS50943">
    <property type="entry name" value="HTH_CROC1"/>
    <property type="match status" value="1"/>
</dbReference>
<proteinExistence type="predicted"/>
<accession>A0ABU5VBH4</accession>
<dbReference type="InterPro" id="IPR001387">
    <property type="entry name" value="Cro/C1-type_HTH"/>
</dbReference>